<organism evidence="2 3">
    <name type="scientific">Weissella ceti</name>
    <dbReference type="NCBI Taxonomy" id="759620"/>
    <lineage>
        <taxon>Bacteria</taxon>
        <taxon>Bacillati</taxon>
        <taxon>Bacillota</taxon>
        <taxon>Bacilli</taxon>
        <taxon>Lactobacillales</taxon>
        <taxon>Lactobacillaceae</taxon>
        <taxon>Weissella</taxon>
    </lineage>
</organism>
<evidence type="ECO:0000313" key="3">
    <source>
        <dbReference type="Proteomes" id="UP001526225"/>
    </source>
</evidence>
<comment type="caution">
    <text evidence="2">The sequence shown here is derived from an EMBL/GenBank/DDBJ whole genome shotgun (WGS) entry which is preliminary data.</text>
</comment>
<evidence type="ECO:0000313" key="2">
    <source>
        <dbReference type="EMBL" id="MCW0952687.1"/>
    </source>
</evidence>
<dbReference type="EMBL" id="JAOZFE010000001">
    <property type="protein sequence ID" value="MCW0952687.1"/>
    <property type="molecule type" value="Genomic_DNA"/>
</dbReference>
<keyword evidence="3" id="KW-1185">Reference proteome</keyword>
<dbReference type="Proteomes" id="UP001526225">
    <property type="component" value="Unassembled WGS sequence"/>
</dbReference>
<protein>
    <submittedName>
        <fullName evidence="2">Uncharacterized protein</fullName>
    </submittedName>
</protein>
<sequence>MQKLRRGSILLELIVALLVFGGIISLSTHMLAYLRQDVQQLTRQARKREVQDLVDRIATLGKNMTRIGTTTGEAIRFDNAKHERCDIKLHGNRLIYQKKGAGYYVLATNVKTVYFTVKDHIALYIKVEFEDGVCESGQFNIWR</sequence>
<name>A0ABT3E441_9LACO</name>
<gene>
    <name evidence="2" type="ORF">OIT44_01165</name>
</gene>
<reference evidence="2 3" key="1">
    <citation type="submission" date="2022-10" db="EMBL/GenBank/DDBJ databases">
        <title>Weissella fermenti sp. nov., isolated from fermented cabbage.</title>
        <authorList>
            <person name="Lee J.K."/>
            <person name="Baek J.H."/>
            <person name="Choi D.G."/>
            <person name="Kim J.M."/>
            <person name="Jeon C.O."/>
        </authorList>
    </citation>
    <scope>NUCLEOTIDE SEQUENCE [LARGE SCALE GENOMIC DNA]</scope>
    <source>
        <strain evidence="2 3">KACC 18534</strain>
    </source>
</reference>
<accession>A0ABT3E441</accession>
<keyword evidence="1" id="KW-0812">Transmembrane</keyword>
<keyword evidence="1" id="KW-0472">Membrane</keyword>
<keyword evidence="1" id="KW-1133">Transmembrane helix</keyword>
<dbReference type="RefSeq" id="WP_213409295.1">
    <property type="nucleotide sequence ID" value="NZ_CP074441.1"/>
</dbReference>
<feature type="transmembrane region" description="Helical" evidence="1">
    <location>
        <begin position="9"/>
        <end position="34"/>
    </location>
</feature>
<proteinExistence type="predicted"/>
<evidence type="ECO:0000256" key="1">
    <source>
        <dbReference type="SAM" id="Phobius"/>
    </source>
</evidence>